<gene>
    <name evidence="1" type="ORF">PhaeoP63_01779</name>
</gene>
<evidence type="ECO:0000313" key="1">
    <source>
        <dbReference type="EMBL" id="ATF05854.1"/>
    </source>
</evidence>
<dbReference type="Proteomes" id="UP000217545">
    <property type="component" value="Chromosome"/>
</dbReference>
<protein>
    <submittedName>
        <fullName evidence="1">Uncharacterized protein</fullName>
    </submittedName>
</protein>
<dbReference type="InterPro" id="IPR015943">
    <property type="entry name" value="WD40/YVTN_repeat-like_dom_sf"/>
</dbReference>
<evidence type="ECO:0000313" key="2">
    <source>
        <dbReference type="Proteomes" id="UP000217545"/>
    </source>
</evidence>
<reference evidence="1 2" key="1">
    <citation type="journal article" date="2017" name="Front. Microbiol.">
        <title>Phaeobacter piscinae sp. nov., a species of the Roseobacter group and potential aquaculture probiont.</title>
        <authorList>
            <person name="Sonnenschein E.C."/>
            <person name="Phippen C.B.W."/>
            <person name="Nielsen K.F."/>
            <person name="Mateiu R.V."/>
            <person name="Melchiorsen J."/>
            <person name="Gram L."/>
            <person name="Overmann J."/>
            <person name="Freese H.M."/>
        </authorList>
    </citation>
    <scope>NUCLEOTIDE SEQUENCE [LARGE SCALE GENOMIC DNA]</scope>
    <source>
        <strain evidence="1 2">P63</strain>
    </source>
</reference>
<sequence>MRGVRHLGGLASAGASLKGVGKGGGSDAGIVSLPTGSGQYTCPTFSTPSSNPRSITVDPAGGNLVSYDFATGLIYVHDGLTGTVLSSFASPDPSATIEDMEIDPATGNLLLMGGGNLQIQDGVSETALTEIAGVGGSGFTVLSGNFVTTSGRTIRTHDGFSSTVTSSVTVDSNLPTLVGLTVDPTGQFLVCAGNNNTHPSLIYVTPETGSFAAGFRTCPSCHGVAFDQEGRVVTMTRTGDKFYVPVMENGFTADGVIYAARPEQYRRDDNYS</sequence>
<dbReference type="AlphaFoldDB" id="A0AAD0ECT2"/>
<dbReference type="EMBL" id="CP010784">
    <property type="protein sequence ID" value="ATF05854.1"/>
    <property type="molecule type" value="Genomic_DNA"/>
</dbReference>
<proteinExistence type="predicted"/>
<accession>A0AAD0ECT2</accession>
<organism evidence="1 2">
    <name type="scientific">Phaeobacter gallaeciensis</name>
    <dbReference type="NCBI Taxonomy" id="60890"/>
    <lineage>
        <taxon>Bacteria</taxon>
        <taxon>Pseudomonadati</taxon>
        <taxon>Pseudomonadota</taxon>
        <taxon>Alphaproteobacteria</taxon>
        <taxon>Rhodobacterales</taxon>
        <taxon>Roseobacteraceae</taxon>
        <taxon>Phaeobacter</taxon>
    </lineage>
</organism>
<dbReference type="GeneID" id="31846184"/>
<name>A0AAD0ECT2_9RHOB</name>
<dbReference type="Gene3D" id="2.130.10.10">
    <property type="entry name" value="YVTN repeat-like/Quinoprotein amine dehydrogenase"/>
    <property type="match status" value="1"/>
</dbReference>
<dbReference type="SUPFAM" id="SSF63825">
    <property type="entry name" value="YWTD domain"/>
    <property type="match status" value="1"/>
</dbReference>
<dbReference type="RefSeq" id="WP_024097220.1">
    <property type="nucleotide sequence ID" value="NZ_CP010588.1"/>
</dbReference>